<dbReference type="EMBL" id="QKWJ01000028">
    <property type="protein sequence ID" value="RDK08241.1"/>
    <property type="molecule type" value="Genomic_DNA"/>
</dbReference>
<name>A0A370NRK3_9BURK</name>
<gene>
    <name evidence="1" type="ORF">DN412_21465</name>
</gene>
<organism evidence="1 2">
    <name type="scientific">Cupriavidus lacunae</name>
    <dbReference type="NCBI Taxonomy" id="2666307"/>
    <lineage>
        <taxon>Bacteria</taxon>
        <taxon>Pseudomonadati</taxon>
        <taxon>Pseudomonadota</taxon>
        <taxon>Betaproteobacteria</taxon>
        <taxon>Burkholderiales</taxon>
        <taxon>Burkholderiaceae</taxon>
        <taxon>Cupriavidus</taxon>
    </lineage>
</organism>
<evidence type="ECO:0000313" key="1">
    <source>
        <dbReference type="EMBL" id="RDK08241.1"/>
    </source>
</evidence>
<comment type="caution">
    <text evidence="1">The sequence shown here is derived from an EMBL/GenBank/DDBJ whole genome shotgun (WGS) entry which is preliminary data.</text>
</comment>
<dbReference type="RefSeq" id="WP_115213430.1">
    <property type="nucleotide sequence ID" value="NZ_QKWJ01000028.1"/>
</dbReference>
<proteinExistence type="predicted"/>
<accession>A0A370NRK3</accession>
<protein>
    <submittedName>
        <fullName evidence="1">Uncharacterized protein</fullName>
    </submittedName>
</protein>
<dbReference type="Proteomes" id="UP000255165">
    <property type="component" value="Unassembled WGS sequence"/>
</dbReference>
<evidence type="ECO:0000313" key="2">
    <source>
        <dbReference type="Proteomes" id="UP000255165"/>
    </source>
</evidence>
<dbReference type="AlphaFoldDB" id="A0A370NRK3"/>
<sequence length="102" mass="11356">MDAENLTSIDDYSAATLSSICERMAVSHEVEHMIYRESELDEVWRLLDADVANAARDGRNAQQLERLEAMRSLVIEAHDLVGNDGDTVAARERLGRAIALLD</sequence>
<reference evidence="2" key="1">
    <citation type="submission" date="2018-06" db="EMBL/GenBank/DDBJ databases">
        <authorList>
            <person name="Feng T."/>
            <person name="Jeon C.O."/>
        </authorList>
    </citation>
    <scope>NUCLEOTIDE SEQUENCE [LARGE SCALE GENOMIC DNA]</scope>
    <source>
        <strain evidence="2">S23</strain>
    </source>
</reference>
<keyword evidence="2" id="KW-1185">Reference proteome</keyword>